<keyword evidence="13" id="KW-0966">Cell projection</keyword>
<protein>
    <recommendedName>
        <fullName evidence="5">Transmembrane protein 138</fullName>
    </recommendedName>
</protein>
<dbReference type="AlphaFoldDB" id="A0AAV2TV94"/>
<evidence type="ECO:0000313" key="16">
    <source>
        <dbReference type="Proteomes" id="UP001497525"/>
    </source>
</evidence>
<name>A0AAV2TV94_CALDB</name>
<dbReference type="PANTHER" id="PTHR13306:SF6">
    <property type="entry name" value="TRANSMEMBRANE PROTEIN 138"/>
    <property type="match status" value="1"/>
</dbReference>
<dbReference type="Pfam" id="PF14935">
    <property type="entry name" value="TMEM138"/>
    <property type="match status" value="1"/>
</dbReference>
<evidence type="ECO:0000256" key="4">
    <source>
        <dbReference type="ARBA" id="ARBA00010572"/>
    </source>
</evidence>
<evidence type="ECO:0000313" key="15">
    <source>
        <dbReference type="EMBL" id="CAL5140757.1"/>
    </source>
</evidence>
<evidence type="ECO:0000256" key="1">
    <source>
        <dbReference type="ARBA" id="ARBA00003709"/>
    </source>
</evidence>
<feature type="transmembrane region" description="Helical" evidence="14">
    <location>
        <begin position="77"/>
        <end position="97"/>
    </location>
</feature>
<evidence type="ECO:0000256" key="2">
    <source>
        <dbReference type="ARBA" id="ARBA00004128"/>
    </source>
</evidence>
<evidence type="ECO:0000256" key="6">
    <source>
        <dbReference type="ARBA" id="ARBA00022554"/>
    </source>
</evidence>
<keyword evidence="11 14" id="KW-0472">Membrane</keyword>
<proteinExistence type="inferred from homology"/>
<keyword evidence="10" id="KW-0969">Cilium</keyword>
<feature type="transmembrane region" description="Helical" evidence="14">
    <location>
        <begin position="46"/>
        <end position="65"/>
    </location>
</feature>
<evidence type="ECO:0000256" key="14">
    <source>
        <dbReference type="SAM" id="Phobius"/>
    </source>
</evidence>
<evidence type="ECO:0000256" key="12">
    <source>
        <dbReference type="ARBA" id="ARBA00023180"/>
    </source>
</evidence>
<keyword evidence="12" id="KW-0325">Glycoprotein</keyword>
<comment type="caution">
    <text evidence="15">The sequence shown here is derived from an EMBL/GenBank/DDBJ whole genome shotgun (WGS) entry which is preliminary data.</text>
</comment>
<gene>
    <name evidence="15" type="ORF">CDAUBV1_LOCUS16052</name>
</gene>
<evidence type="ECO:0000256" key="8">
    <source>
        <dbReference type="ARBA" id="ARBA00022794"/>
    </source>
</evidence>
<reference evidence="15" key="1">
    <citation type="submission" date="2024-06" db="EMBL/GenBank/DDBJ databases">
        <authorList>
            <person name="Liu X."/>
            <person name="Lenzi L."/>
            <person name="Haldenby T S."/>
            <person name="Uol C."/>
        </authorList>
    </citation>
    <scope>NUCLEOTIDE SEQUENCE</scope>
</reference>
<comment type="subcellular location">
    <subcellularLocation>
        <location evidence="3">Cell projection</location>
        <location evidence="3">Cilium</location>
    </subcellularLocation>
    <subcellularLocation>
        <location evidence="2">Vacuole membrane</location>
        <topology evidence="2">Multi-pass membrane protein</topology>
    </subcellularLocation>
</comment>
<comment type="similarity">
    <text evidence="4">Belongs to the TMEM138 family.</text>
</comment>
<sequence>MQLVRYQILFMIQLVMLLYDIFANAFSEYLGTSNVYMLVIYTLQDLLIITAAIALCLEFSSTFIFQAGLVGVVLSKFKGALISSAIYFLFCLGIHAWSLTVRWTNMMAVPSSTGYFLLFAAQRTCELSLC</sequence>
<dbReference type="InterPro" id="IPR024133">
    <property type="entry name" value="TM_138"/>
</dbReference>
<evidence type="ECO:0000256" key="5">
    <source>
        <dbReference type="ARBA" id="ARBA00014515"/>
    </source>
</evidence>
<evidence type="ECO:0000256" key="10">
    <source>
        <dbReference type="ARBA" id="ARBA00023069"/>
    </source>
</evidence>
<keyword evidence="6" id="KW-0926">Vacuole</keyword>
<accession>A0AAV2TV94</accession>
<dbReference type="EMBL" id="CAXLJL010000778">
    <property type="protein sequence ID" value="CAL5140757.1"/>
    <property type="molecule type" value="Genomic_DNA"/>
</dbReference>
<evidence type="ECO:0000256" key="13">
    <source>
        <dbReference type="ARBA" id="ARBA00023273"/>
    </source>
</evidence>
<keyword evidence="7 14" id="KW-0812">Transmembrane</keyword>
<evidence type="ECO:0000256" key="3">
    <source>
        <dbReference type="ARBA" id="ARBA00004138"/>
    </source>
</evidence>
<feature type="transmembrane region" description="Helical" evidence="14">
    <location>
        <begin position="7"/>
        <end position="26"/>
    </location>
</feature>
<evidence type="ECO:0000256" key="9">
    <source>
        <dbReference type="ARBA" id="ARBA00022989"/>
    </source>
</evidence>
<evidence type="ECO:0000256" key="11">
    <source>
        <dbReference type="ARBA" id="ARBA00023136"/>
    </source>
</evidence>
<dbReference type="GO" id="GO:0005774">
    <property type="term" value="C:vacuolar membrane"/>
    <property type="evidence" value="ECO:0007669"/>
    <property type="project" value="UniProtKB-SubCell"/>
</dbReference>
<dbReference type="GO" id="GO:0030030">
    <property type="term" value="P:cell projection organization"/>
    <property type="evidence" value="ECO:0007669"/>
    <property type="project" value="UniProtKB-KW"/>
</dbReference>
<dbReference type="PANTHER" id="PTHR13306">
    <property type="entry name" value="TRANSMEMBRANE PROTEIN 138"/>
    <property type="match status" value="1"/>
</dbReference>
<keyword evidence="9 14" id="KW-1133">Transmembrane helix</keyword>
<keyword evidence="8" id="KW-0970">Cilium biogenesis/degradation</keyword>
<dbReference type="GO" id="GO:0005929">
    <property type="term" value="C:cilium"/>
    <property type="evidence" value="ECO:0007669"/>
    <property type="project" value="UniProtKB-SubCell"/>
</dbReference>
<dbReference type="Proteomes" id="UP001497525">
    <property type="component" value="Unassembled WGS sequence"/>
</dbReference>
<organism evidence="15 16">
    <name type="scientific">Calicophoron daubneyi</name>
    <name type="common">Rumen fluke</name>
    <name type="synonym">Paramphistomum daubneyi</name>
    <dbReference type="NCBI Taxonomy" id="300641"/>
    <lineage>
        <taxon>Eukaryota</taxon>
        <taxon>Metazoa</taxon>
        <taxon>Spiralia</taxon>
        <taxon>Lophotrochozoa</taxon>
        <taxon>Platyhelminthes</taxon>
        <taxon>Trematoda</taxon>
        <taxon>Digenea</taxon>
        <taxon>Plagiorchiida</taxon>
        <taxon>Pronocephalata</taxon>
        <taxon>Paramphistomoidea</taxon>
        <taxon>Paramphistomidae</taxon>
        <taxon>Calicophoron</taxon>
    </lineage>
</organism>
<comment type="function">
    <text evidence="1">Required for ciliogenesis.</text>
</comment>
<evidence type="ECO:0000256" key="7">
    <source>
        <dbReference type="ARBA" id="ARBA00022692"/>
    </source>
</evidence>